<dbReference type="RefSeq" id="XP_064850786.1">
    <property type="nucleotide sequence ID" value="XM_064994714.1"/>
</dbReference>
<proteinExistence type="inferred from homology"/>
<dbReference type="GeneID" id="90071765"/>
<dbReference type="Proteomes" id="UP001360560">
    <property type="component" value="Unassembled WGS sequence"/>
</dbReference>
<dbReference type="InterPro" id="IPR045247">
    <property type="entry name" value="Oye-like"/>
</dbReference>
<comment type="similarity">
    <text evidence="2">Belongs to the NADH:flavin oxidoreductase/NADH oxidase family.</text>
</comment>
<comment type="cofactor">
    <cofactor evidence="1">
        <name>FMN</name>
        <dbReference type="ChEBI" id="CHEBI:58210"/>
    </cofactor>
</comment>
<organism evidence="5 6">
    <name type="scientific">Saccharomycopsis crataegensis</name>
    <dbReference type="NCBI Taxonomy" id="43959"/>
    <lineage>
        <taxon>Eukaryota</taxon>
        <taxon>Fungi</taxon>
        <taxon>Dikarya</taxon>
        <taxon>Ascomycota</taxon>
        <taxon>Saccharomycotina</taxon>
        <taxon>Saccharomycetes</taxon>
        <taxon>Saccharomycopsidaceae</taxon>
        <taxon>Saccharomycopsis</taxon>
    </lineage>
</organism>
<dbReference type="GO" id="GO:0006915">
    <property type="term" value="P:apoptotic process"/>
    <property type="evidence" value="ECO:0007669"/>
    <property type="project" value="UniProtKB-ARBA"/>
</dbReference>
<dbReference type="SUPFAM" id="SSF51395">
    <property type="entry name" value="FMN-linked oxidoreductases"/>
    <property type="match status" value="1"/>
</dbReference>
<evidence type="ECO:0000259" key="4">
    <source>
        <dbReference type="Pfam" id="PF00724"/>
    </source>
</evidence>
<sequence length="404" mass="45698">MPSELANTNLFQPITIGKSINLSHRIVIPPLTRSRATPDHVPTDLMLQHYDDLTKTPGSLVISEATFVSLKAAGWACVPGVWSEQQAKAWRKITDKVHANGSYMCCQMWNLGRTATIEELVREGTPYKSASNIYISKEDEQKAIKLGNPLTPLTRQEIKEYIQLYADIAARAVNEAGFDIVEIHSAHGYLFDQFFQSISNNRTDEYGGSIENRARFFFEVVDSIIARVGGDRVACRISPWATHGGMAGANGDPHPIATFSYIFSELEKRRKQHGFAYVSIVEPRTNGSVTLREEDIVGDNEWVYEIYKGDIIRAGDYFDKRNPSDFSNIIKDVDANDRTLICLGRPSTSNPDIVEKLRNGWELNPYERKYFYNHDNYGYNTFARHGQDLKPTKEDKMIFGKPLA</sequence>
<reference evidence="5 6" key="1">
    <citation type="journal article" date="2023" name="Elife">
        <title>Identification of key yeast species and microbe-microbe interactions impacting larval growth of Drosophila in the wild.</title>
        <authorList>
            <person name="Mure A."/>
            <person name="Sugiura Y."/>
            <person name="Maeda R."/>
            <person name="Honda K."/>
            <person name="Sakurai N."/>
            <person name="Takahashi Y."/>
            <person name="Watada M."/>
            <person name="Katoh T."/>
            <person name="Gotoh A."/>
            <person name="Gotoh Y."/>
            <person name="Taniguchi I."/>
            <person name="Nakamura K."/>
            <person name="Hayashi T."/>
            <person name="Katayama T."/>
            <person name="Uemura T."/>
            <person name="Hattori Y."/>
        </authorList>
    </citation>
    <scope>NUCLEOTIDE SEQUENCE [LARGE SCALE GENOMIC DNA]</scope>
    <source>
        <strain evidence="5 6">SC-9</strain>
    </source>
</reference>
<dbReference type="InterPro" id="IPR001155">
    <property type="entry name" value="OxRdtase_FMN_N"/>
</dbReference>
<name>A0AAV5QGE1_9ASCO</name>
<dbReference type="EMBL" id="BTFZ01000002">
    <property type="protein sequence ID" value="GMM33786.1"/>
    <property type="molecule type" value="Genomic_DNA"/>
</dbReference>
<keyword evidence="3" id="KW-0288">FMN</keyword>
<evidence type="ECO:0000313" key="6">
    <source>
        <dbReference type="Proteomes" id="UP001360560"/>
    </source>
</evidence>
<gene>
    <name evidence="5" type="ORF">DASC09_011110</name>
</gene>
<evidence type="ECO:0000313" key="5">
    <source>
        <dbReference type="EMBL" id="GMM33786.1"/>
    </source>
</evidence>
<keyword evidence="3" id="KW-0285">Flavoprotein</keyword>
<feature type="domain" description="NADH:flavin oxidoreductase/NADH oxidase N-terminal" evidence="4">
    <location>
        <begin position="9"/>
        <end position="363"/>
    </location>
</feature>
<dbReference type="InterPro" id="IPR013785">
    <property type="entry name" value="Aldolase_TIM"/>
</dbReference>
<dbReference type="PANTHER" id="PTHR22893:SF91">
    <property type="entry name" value="NADPH DEHYDROGENASE 2-RELATED"/>
    <property type="match status" value="1"/>
</dbReference>
<evidence type="ECO:0000256" key="3">
    <source>
        <dbReference type="ARBA" id="ARBA00022643"/>
    </source>
</evidence>
<dbReference type="Gene3D" id="3.20.20.70">
    <property type="entry name" value="Aldolase class I"/>
    <property type="match status" value="1"/>
</dbReference>
<dbReference type="PANTHER" id="PTHR22893">
    <property type="entry name" value="NADH OXIDOREDUCTASE-RELATED"/>
    <property type="match status" value="1"/>
</dbReference>
<protein>
    <submittedName>
        <fullName evidence="5">NADPH dehydrogenase</fullName>
    </submittedName>
</protein>
<dbReference type="GO" id="GO:0010181">
    <property type="term" value="F:FMN binding"/>
    <property type="evidence" value="ECO:0007669"/>
    <property type="project" value="InterPro"/>
</dbReference>
<evidence type="ECO:0000256" key="1">
    <source>
        <dbReference type="ARBA" id="ARBA00001917"/>
    </source>
</evidence>
<comment type="caution">
    <text evidence="5">The sequence shown here is derived from an EMBL/GenBank/DDBJ whole genome shotgun (WGS) entry which is preliminary data.</text>
</comment>
<evidence type="ECO:0000256" key="2">
    <source>
        <dbReference type="ARBA" id="ARBA00005979"/>
    </source>
</evidence>
<accession>A0AAV5QGE1</accession>
<dbReference type="FunFam" id="3.20.20.70:FF:000138">
    <property type="entry name" value="NADPH dehydrogenase 1"/>
    <property type="match status" value="1"/>
</dbReference>
<dbReference type="CDD" id="cd02933">
    <property type="entry name" value="OYE_like_FMN"/>
    <property type="match status" value="1"/>
</dbReference>
<dbReference type="Pfam" id="PF00724">
    <property type="entry name" value="Oxidored_FMN"/>
    <property type="match status" value="1"/>
</dbReference>
<dbReference type="GO" id="GO:0003959">
    <property type="term" value="F:NADPH dehydrogenase activity"/>
    <property type="evidence" value="ECO:0007669"/>
    <property type="project" value="TreeGrafter"/>
</dbReference>
<dbReference type="AlphaFoldDB" id="A0AAV5QGE1"/>
<keyword evidence="6" id="KW-1185">Reference proteome</keyword>